<name>A0A1G1VD86_9BACT</name>
<proteinExistence type="predicted"/>
<protein>
    <submittedName>
        <fullName evidence="2">Uncharacterized protein</fullName>
    </submittedName>
</protein>
<dbReference type="EMBL" id="MHCC01000017">
    <property type="protein sequence ID" value="OGY13311.1"/>
    <property type="molecule type" value="Genomic_DNA"/>
</dbReference>
<evidence type="ECO:0000313" key="2">
    <source>
        <dbReference type="EMBL" id="OGY13311.1"/>
    </source>
</evidence>
<dbReference type="Proteomes" id="UP000178659">
    <property type="component" value="Unassembled WGS sequence"/>
</dbReference>
<evidence type="ECO:0000256" key="1">
    <source>
        <dbReference type="SAM" id="MobiDB-lite"/>
    </source>
</evidence>
<dbReference type="AlphaFoldDB" id="A0A1G1VD86"/>
<reference evidence="2 3" key="1">
    <citation type="journal article" date="2016" name="Nat. Commun.">
        <title>Thousands of microbial genomes shed light on interconnected biogeochemical processes in an aquifer system.</title>
        <authorList>
            <person name="Anantharaman K."/>
            <person name="Brown C.T."/>
            <person name="Hug L.A."/>
            <person name="Sharon I."/>
            <person name="Castelle C.J."/>
            <person name="Probst A.J."/>
            <person name="Thomas B.C."/>
            <person name="Singh A."/>
            <person name="Wilkins M.J."/>
            <person name="Karaoz U."/>
            <person name="Brodie E.L."/>
            <person name="Williams K.H."/>
            <person name="Hubbard S.S."/>
            <person name="Banfield J.F."/>
        </authorList>
    </citation>
    <scope>NUCLEOTIDE SEQUENCE [LARGE SCALE GENOMIC DNA]</scope>
</reference>
<feature type="region of interest" description="Disordered" evidence="1">
    <location>
        <begin position="16"/>
        <end position="37"/>
    </location>
</feature>
<accession>A0A1G1VD86</accession>
<organism evidence="2 3">
    <name type="scientific">Candidatus Blackburnbacteria bacterium RIFCSPLOWO2_01_FULL_40_20</name>
    <dbReference type="NCBI Taxonomy" id="1797519"/>
    <lineage>
        <taxon>Bacteria</taxon>
        <taxon>Candidatus Blackburniibacteriota</taxon>
    </lineage>
</organism>
<gene>
    <name evidence="2" type="ORF">A3A77_02690</name>
</gene>
<evidence type="ECO:0000313" key="3">
    <source>
        <dbReference type="Proteomes" id="UP000178659"/>
    </source>
</evidence>
<comment type="caution">
    <text evidence="2">The sequence shown here is derived from an EMBL/GenBank/DDBJ whole genome shotgun (WGS) entry which is preliminary data.</text>
</comment>
<sequence>MLTQVLFQASEGPQNGSFCVNGQGNGQLGNQQPQESDDEKLDKLVKKSQEVLLKIHTVFPFDLFTDELVVDENKITFIYRDFPGAERVHIIMVKNITDVIVDTNPFFATLKIVDQGYKENIVGMEFLRRTDAFEAQKIIQGLVVIDKQPDKDRADLTKMKTEEVIEKIEEVGDSTR</sequence>